<dbReference type="InterPro" id="IPR053147">
    <property type="entry name" value="Hsp_HslJ-like"/>
</dbReference>
<dbReference type="AlphaFoldDB" id="A0A1H6LW47"/>
<feature type="chain" id="PRO_5011525126" evidence="5">
    <location>
        <begin position="20"/>
        <end position="407"/>
    </location>
</feature>
<keyword evidence="9" id="KW-1185">Reference proteome</keyword>
<dbReference type="OrthoDB" id="9809132at2"/>
<dbReference type="InterPro" id="IPR005184">
    <property type="entry name" value="DUF306_Meta_HslJ"/>
</dbReference>
<dbReference type="Pfam" id="PF03724">
    <property type="entry name" value="META"/>
    <property type="match status" value="1"/>
</dbReference>
<evidence type="ECO:0000256" key="5">
    <source>
        <dbReference type="SAM" id="SignalP"/>
    </source>
</evidence>
<evidence type="ECO:0000313" key="9">
    <source>
        <dbReference type="Proteomes" id="UP000199125"/>
    </source>
</evidence>
<sequence length="407" mass="41429">MRHLALALLLSGLSLPAAARDITGQVSYRQRIALDPSAELVVEVSGPGGITGESRAASDGRQVPLPFAVSTDDTGAQFLRAAILVGGVAQWVAPPVAVPAGDEALDLGMIALEPFVPLGFASRLRCGETELDLGFAGDMARLRLGGVVHELPLAVSASGARFSDGKDPETMVWTKGNTALVTIAGHELPECRAVALPATLPFIARGNEPGWVLDLTAEGMVLAMQDGDEIRTPLPAAVDGPEGTVLAAEGLTVTLAPRICRDSMTGMPHPQQVTVQAGGAELHGCGGDPATLLAGEWRVTALDGAPLPADAGATLGFDGDGVAGSTGCNRYRAAATLTAEGLTIAPGPLTMMACDPDTMAREQAFIAALTRVTGFDFDDDNGGALVLIAGGDGPVLTAVPAGVPTRP</sequence>
<dbReference type="EMBL" id="FNXG01000002">
    <property type="protein sequence ID" value="SEH89073.1"/>
    <property type="molecule type" value="Genomic_DNA"/>
</dbReference>
<dbReference type="Gene3D" id="2.40.128.200">
    <property type="match status" value="1"/>
</dbReference>
<evidence type="ECO:0000256" key="4">
    <source>
        <dbReference type="ARBA" id="ARBA00023288"/>
    </source>
</evidence>
<gene>
    <name evidence="8" type="ORF">SAMN04488075_1653</name>
</gene>
<protein>
    <submittedName>
        <fullName evidence="8">Heat shock protein HslJ</fullName>
    </submittedName>
</protein>
<proteinExistence type="predicted"/>
<dbReference type="Gene3D" id="2.40.128.270">
    <property type="match status" value="1"/>
</dbReference>
<dbReference type="Proteomes" id="UP000199125">
    <property type="component" value="Unassembled WGS sequence"/>
</dbReference>
<evidence type="ECO:0000256" key="3">
    <source>
        <dbReference type="ARBA" id="ARBA00023139"/>
    </source>
</evidence>
<keyword evidence="3" id="KW-0564">Palmitate</keyword>
<keyword evidence="4" id="KW-0449">Lipoprotein</keyword>
<feature type="signal peptide" evidence="5">
    <location>
        <begin position="1"/>
        <end position="19"/>
    </location>
</feature>
<dbReference type="InterPro" id="IPR018660">
    <property type="entry name" value="MliC"/>
</dbReference>
<evidence type="ECO:0000259" key="6">
    <source>
        <dbReference type="Pfam" id="PF03724"/>
    </source>
</evidence>
<accession>A0A1H6LW47</accession>
<keyword evidence="1 5" id="KW-0732">Signal</keyword>
<dbReference type="Pfam" id="PF09864">
    <property type="entry name" value="MliC"/>
    <property type="match status" value="1"/>
</dbReference>
<organism evidence="8 9">
    <name type="scientific">Paracoccus alkenifer</name>
    <dbReference type="NCBI Taxonomy" id="65735"/>
    <lineage>
        <taxon>Bacteria</taxon>
        <taxon>Pseudomonadati</taxon>
        <taxon>Pseudomonadota</taxon>
        <taxon>Alphaproteobacteria</taxon>
        <taxon>Rhodobacterales</taxon>
        <taxon>Paracoccaceae</taxon>
        <taxon>Paracoccus</taxon>
    </lineage>
</organism>
<name>A0A1H6LW47_9RHOB</name>
<keyword evidence="8" id="KW-0346">Stress response</keyword>
<evidence type="ECO:0000256" key="2">
    <source>
        <dbReference type="ARBA" id="ARBA00023136"/>
    </source>
</evidence>
<keyword evidence="2" id="KW-0472">Membrane</keyword>
<evidence type="ECO:0000259" key="7">
    <source>
        <dbReference type="Pfam" id="PF09864"/>
    </source>
</evidence>
<reference evidence="9" key="1">
    <citation type="submission" date="2016-10" db="EMBL/GenBank/DDBJ databases">
        <authorList>
            <person name="Varghese N."/>
            <person name="Submissions S."/>
        </authorList>
    </citation>
    <scope>NUCLEOTIDE SEQUENCE [LARGE SCALE GENOMIC DNA]</scope>
    <source>
        <strain evidence="9">DSM 11593</strain>
    </source>
</reference>
<dbReference type="RefSeq" id="WP_143042776.1">
    <property type="nucleotide sequence ID" value="NZ_FNXG01000002.1"/>
</dbReference>
<dbReference type="STRING" id="65735.SAMN04488075_1653"/>
<dbReference type="InterPro" id="IPR036328">
    <property type="entry name" value="MliC_sf"/>
</dbReference>
<dbReference type="PANTHER" id="PTHR35535">
    <property type="entry name" value="HEAT SHOCK PROTEIN HSLJ"/>
    <property type="match status" value="1"/>
</dbReference>
<dbReference type="InterPro" id="IPR039366">
    <property type="entry name" value="Pilotin"/>
</dbReference>
<dbReference type="PANTHER" id="PTHR35535:SF2">
    <property type="entry name" value="DUF306 DOMAIN-CONTAINING PROTEIN"/>
    <property type="match status" value="1"/>
</dbReference>
<feature type="domain" description="C-type lysozyme inhibitor" evidence="7">
    <location>
        <begin position="125"/>
        <end position="185"/>
    </location>
</feature>
<dbReference type="Pfam" id="PF09619">
    <property type="entry name" value="YscW"/>
    <property type="match status" value="1"/>
</dbReference>
<evidence type="ECO:0000256" key="1">
    <source>
        <dbReference type="ARBA" id="ARBA00022729"/>
    </source>
</evidence>
<dbReference type="SUPFAM" id="SSF141488">
    <property type="entry name" value="YdhA-like"/>
    <property type="match status" value="1"/>
</dbReference>
<feature type="domain" description="DUF306" evidence="6">
    <location>
        <begin position="290"/>
        <end position="395"/>
    </location>
</feature>
<dbReference type="InterPro" id="IPR038670">
    <property type="entry name" value="HslJ-like_sf"/>
</dbReference>
<evidence type="ECO:0000313" key="8">
    <source>
        <dbReference type="EMBL" id="SEH89073.1"/>
    </source>
</evidence>